<evidence type="ECO:0000313" key="1">
    <source>
        <dbReference type="EMBL" id="CAG8712416.1"/>
    </source>
</evidence>
<dbReference type="AlphaFoldDB" id="A0A9N9HZ03"/>
<comment type="caution">
    <text evidence="1">The sequence shown here is derived from an EMBL/GenBank/DDBJ whole genome shotgun (WGS) entry which is preliminary data.</text>
</comment>
<dbReference type="EMBL" id="CAJVPV010019797">
    <property type="protein sequence ID" value="CAG8712416.1"/>
    <property type="molecule type" value="Genomic_DNA"/>
</dbReference>
<protein>
    <submittedName>
        <fullName evidence="1">17662_t:CDS:1</fullName>
    </submittedName>
</protein>
<gene>
    <name evidence="1" type="ORF">AMORRO_LOCUS12776</name>
</gene>
<dbReference type="Proteomes" id="UP000789342">
    <property type="component" value="Unassembled WGS sequence"/>
</dbReference>
<evidence type="ECO:0000313" key="2">
    <source>
        <dbReference type="Proteomes" id="UP000789342"/>
    </source>
</evidence>
<keyword evidence="2" id="KW-1185">Reference proteome</keyword>
<reference evidence="1" key="1">
    <citation type="submission" date="2021-06" db="EMBL/GenBank/DDBJ databases">
        <authorList>
            <person name="Kallberg Y."/>
            <person name="Tangrot J."/>
            <person name="Rosling A."/>
        </authorList>
    </citation>
    <scope>NUCLEOTIDE SEQUENCE</scope>
    <source>
        <strain evidence="1">CL551</strain>
    </source>
</reference>
<organism evidence="1 2">
    <name type="scientific">Acaulospora morrowiae</name>
    <dbReference type="NCBI Taxonomy" id="94023"/>
    <lineage>
        <taxon>Eukaryota</taxon>
        <taxon>Fungi</taxon>
        <taxon>Fungi incertae sedis</taxon>
        <taxon>Mucoromycota</taxon>
        <taxon>Glomeromycotina</taxon>
        <taxon>Glomeromycetes</taxon>
        <taxon>Diversisporales</taxon>
        <taxon>Acaulosporaceae</taxon>
        <taxon>Acaulospora</taxon>
    </lineage>
</organism>
<accession>A0A9N9HZ03</accession>
<name>A0A9N9HZ03_9GLOM</name>
<proteinExistence type="predicted"/>
<sequence>MATIQNNDSPKEYLKWKVVKELWEWEVGANSNDVAEKEKTQ</sequence>